<accession>A0A645JP41</accession>
<proteinExistence type="predicted"/>
<evidence type="ECO:0000313" key="1">
    <source>
        <dbReference type="EMBL" id="MPN64840.1"/>
    </source>
</evidence>
<name>A0A645JP41_9ZZZZ</name>
<gene>
    <name evidence="1" type="ORF">SDC9_212618</name>
</gene>
<protein>
    <submittedName>
        <fullName evidence="1">Uncharacterized protein</fullName>
    </submittedName>
</protein>
<comment type="caution">
    <text evidence="1">The sequence shown here is derived from an EMBL/GenBank/DDBJ whole genome shotgun (WGS) entry which is preliminary data.</text>
</comment>
<organism evidence="1">
    <name type="scientific">bioreactor metagenome</name>
    <dbReference type="NCBI Taxonomy" id="1076179"/>
    <lineage>
        <taxon>unclassified sequences</taxon>
        <taxon>metagenomes</taxon>
        <taxon>ecological metagenomes</taxon>
    </lineage>
</organism>
<dbReference type="AlphaFoldDB" id="A0A645JP41"/>
<reference evidence="1" key="1">
    <citation type="submission" date="2019-08" db="EMBL/GenBank/DDBJ databases">
        <authorList>
            <person name="Kucharzyk K."/>
            <person name="Murdoch R.W."/>
            <person name="Higgins S."/>
            <person name="Loffler F."/>
        </authorList>
    </citation>
    <scope>NUCLEOTIDE SEQUENCE</scope>
</reference>
<sequence length="54" mass="6200">MSGLEFDYDGHLPKENDWIKVVGKLEEQGGNLVINADSVKIMKNRGMEKVKKFY</sequence>
<dbReference type="EMBL" id="VSSQ01146317">
    <property type="protein sequence ID" value="MPN64840.1"/>
    <property type="molecule type" value="Genomic_DNA"/>
</dbReference>